<evidence type="ECO:0000313" key="3">
    <source>
        <dbReference type="Proteomes" id="UP000664859"/>
    </source>
</evidence>
<organism evidence="2 3">
    <name type="scientific">Tribonema minus</name>
    <dbReference type="NCBI Taxonomy" id="303371"/>
    <lineage>
        <taxon>Eukaryota</taxon>
        <taxon>Sar</taxon>
        <taxon>Stramenopiles</taxon>
        <taxon>Ochrophyta</taxon>
        <taxon>PX clade</taxon>
        <taxon>Xanthophyceae</taxon>
        <taxon>Tribonematales</taxon>
        <taxon>Tribonemataceae</taxon>
        <taxon>Tribonema</taxon>
    </lineage>
</organism>
<comment type="caution">
    <text evidence="2">The sequence shown here is derived from an EMBL/GenBank/DDBJ whole genome shotgun (WGS) entry which is preliminary data.</text>
</comment>
<feature type="compositionally biased region" description="Low complexity" evidence="1">
    <location>
        <begin position="98"/>
        <end position="110"/>
    </location>
</feature>
<feature type="compositionally biased region" description="Basic residues" evidence="1">
    <location>
        <begin position="81"/>
        <end position="97"/>
    </location>
</feature>
<dbReference type="AlphaFoldDB" id="A0A835YVH7"/>
<protein>
    <submittedName>
        <fullName evidence="2">Uncharacterized protein</fullName>
    </submittedName>
</protein>
<evidence type="ECO:0000256" key="1">
    <source>
        <dbReference type="SAM" id="MobiDB-lite"/>
    </source>
</evidence>
<evidence type="ECO:0000313" key="2">
    <source>
        <dbReference type="EMBL" id="KAG5177874.1"/>
    </source>
</evidence>
<keyword evidence="3" id="KW-1185">Reference proteome</keyword>
<sequence>MLLWHLYRMAVPAIRATKAAAPVQRARCVAPAPLRTRRAAPCLKGVGVGGVRRAAAAAARERMPTPQHTPQLRRGVEARRAQRRAARRPCARWRRSCAARASAPASASAPPGTPGVEQAGRGGGCSRRQQKRRGRIRLRSSSAWHGTRCCSL</sequence>
<proteinExistence type="predicted"/>
<dbReference type="Proteomes" id="UP000664859">
    <property type="component" value="Unassembled WGS sequence"/>
</dbReference>
<name>A0A835YVH7_9STRA</name>
<reference evidence="2" key="1">
    <citation type="submission" date="2021-02" db="EMBL/GenBank/DDBJ databases">
        <title>First Annotated Genome of the Yellow-green Alga Tribonema minus.</title>
        <authorList>
            <person name="Mahan K.M."/>
        </authorList>
    </citation>
    <scope>NUCLEOTIDE SEQUENCE</scope>
    <source>
        <strain evidence="2">UTEX B ZZ1240</strain>
    </source>
</reference>
<feature type="compositionally biased region" description="Basic residues" evidence="1">
    <location>
        <begin position="128"/>
        <end position="138"/>
    </location>
</feature>
<feature type="non-terminal residue" evidence="2">
    <location>
        <position position="152"/>
    </location>
</feature>
<feature type="region of interest" description="Disordered" evidence="1">
    <location>
        <begin position="57"/>
        <end position="140"/>
    </location>
</feature>
<accession>A0A835YVH7</accession>
<dbReference type="EMBL" id="JAFCMP010000521">
    <property type="protein sequence ID" value="KAG5177874.1"/>
    <property type="molecule type" value="Genomic_DNA"/>
</dbReference>
<gene>
    <name evidence="2" type="ORF">JKP88DRAFT_226152</name>
</gene>